<comment type="caution">
    <text evidence="2">The sequence shown here is derived from an EMBL/GenBank/DDBJ whole genome shotgun (WGS) entry which is preliminary data.</text>
</comment>
<gene>
    <name evidence="2" type="ORF">OIU84_026974</name>
</gene>
<feature type="compositionally biased region" description="Basic and acidic residues" evidence="1">
    <location>
        <begin position="16"/>
        <end position="47"/>
    </location>
</feature>
<name>A0AAD6KE95_9ROSI</name>
<accession>A0AAD6KE95</accession>
<dbReference type="Proteomes" id="UP001162972">
    <property type="component" value="Chromosome 19"/>
</dbReference>
<reference evidence="2 3" key="1">
    <citation type="journal article" date="2023" name="Int. J. Mol. Sci.">
        <title>De Novo Assembly and Annotation of 11 Diverse Shrub Willow (Salix) Genomes Reveals Novel Gene Organization in Sex-Linked Regions.</title>
        <authorList>
            <person name="Hyden B."/>
            <person name="Feng K."/>
            <person name="Yates T.B."/>
            <person name="Jawdy S."/>
            <person name="Cereghino C."/>
            <person name="Smart L.B."/>
            <person name="Muchero W."/>
        </authorList>
    </citation>
    <scope>NUCLEOTIDE SEQUENCE [LARGE SCALE GENOMIC DNA]</scope>
    <source>
        <tissue evidence="2">Shoot tip</tissue>
    </source>
</reference>
<evidence type="ECO:0000313" key="3">
    <source>
        <dbReference type="Proteomes" id="UP001162972"/>
    </source>
</evidence>
<organism evidence="2 3">
    <name type="scientific">Salix udensis</name>
    <dbReference type="NCBI Taxonomy" id="889485"/>
    <lineage>
        <taxon>Eukaryota</taxon>
        <taxon>Viridiplantae</taxon>
        <taxon>Streptophyta</taxon>
        <taxon>Embryophyta</taxon>
        <taxon>Tracheophyta</taxon>
        <taxon>Spermatophyta</taxon>
        <taxon>Magnoliopsida</taxon>
        <taxon>eudicotyledons</taxon>
        <taxon>Gunneridae</taxon>
        <taxon>Pentapetalae</taxon>
        <taxon>rosids</taxon>
        <taxon>fabids</taxon>
        <taxon>Malpighiales</taxon>
        <taxon>Salicaceae</taxon>
        <taxon>Saliceae</taxon>
        <taxon>Salix</taxon>
    </lineage>
</organism>
<dbReference type="EMBL" id="JAPFFJ010000007">
    <property type="protein sequence ID" value="KAJ6421944.1"/>
    <property type="molecule type" value="Genomic_DNA"/>
</dbReference>
<feature type="region of interest" description="Disordered" evidence="1">
    <location>
        <begin position="1"/>
        <end position="88"/>
    </location>
</feature>
<feature type="compositionally biased region" description="Acidic residues" evidence="1">
    <location>
        <begin position="70"/>
        <end position="88"/>
    </location>
</feature>
<proteinExistence type="predicted"/>
<protein>
    <submittedName>
        <fullName evidence="2">Uncharacterized protein</fullName>
    </submittedName>
</protein>
<dbReference type="AlphaFoldDB" id="A0AAD6KE95"/>
<evidence type="ECO:0000256" key="1">
    <source>
        <dbReference type="SAM" id="MobiDB-lite"/>
    </source>
</evidence>
<keyword evidence="3" id="KW-1185">Reference proteome</keyword>
<evidence type="ECO:0000313" key="2">
    <source>
        <dbReference type="EMBL" id="KAJ6421944.1"/>
    </source>
</evidence>
<sequence length="88" mass="10451">MTENRAWMKDQQQARGTEERQNSSHMNNKENSDEQVKNISKHDRQEQMEDSDVELKTNASAGDFYKESVSDLDEEKEEYREENDESDF</sequence>